<gene>
    <name evidence="1" type="ORF">NCTC11091_01000</name>
</gene>
<proteinExistence type="predicted"/>
<protein>
    <submittedName>
        <fullName evidence="1">Uncharacterized protein conserved in bacteria</fullName>
    </submittedName>
</protein>
<dbReference type="AlphaFoldDB" id="A0A378Q7L0"/>
<dbReference type="EMBL" id="UGQA01000001">
    <property type="protein sequence ID" value="STY95207.1"/>
    <property type="molecule type" value="Genomic_DNA"/>
</dbReference>
<evidence type="ECO:0000313" key="2">
    <source>
        <dbReference type="Proteomes" id="UP000255193"/>
    </source>
</evidence>
<accession>A0A378Q7L0</accession>
<organism evidence="1 2">
    <name type="scientific">Faucicola atlantae</name>
    <dbReference type="NCBI Taxonomy" id="34059"/>
    <lineage>
        <taxon>Bacteria</taxon>
        <taxon>Pseudomonadati</taxon>
        <taxon>Pseudomonadota</taxon>
        <taxon>Gammaproteobacteria</taxon>
        <taxon>Moraxellales</taxon>
        <taxon>Moraxellaceae</taxon>
        <taxon>Faucicola</taxon>
    </lineage>
</organism>
<dbReference type="RefSeq" id="WP_143821819.1">
    <property type="nucleotide sequence ID" value="NZ_MXAO01000050.1"/>
</dbReference>
<reference evidence="1 2" key="1">
    <citation type="submission" date="2018-06" db="EMBL/GenBank/DDBJ databases">
        <authorList>
            <consortium name="Pathogen Informatics"/>
            <person name="Doyle S."/>
        </authorList>
    </citation>
    <scope>NUCLEOTIDE SEQUENCE [LARGE SCALE GENOMIC DNA]</scope>
    <source>
        <strain evidence="1 2">NCTC11091</strain>
    </source>
</reference>
<name>A0A378Q7L0_9GAMM</name>
<dbReference type="Proteomes" id="UP000255193">
    <property type="component" value="Unassembled WGS sequence"/>
</dbReference>
<sequence>MTDQDFEAIVFADSERWENREIGAEMAYAKKTNQTGARRAALNGTGRDKTQLISIRLPITLIEDLKLIGQAEGVGYQTLAKLVLQRFADAEHRKKFNQVVAEKLRLEAELAAMRSQMAQLKQA</sequence>
<evidence type="ECO:0000313" key="1">
    <source>
        <dbReference type="EMBL" id="STY95207.1"/>
    </source>
</evidence>